<feature type="non-terminal residue" evidence="2">
    <location>
        <position position="1"/>
    </location>
</feature>
<evidence type="ECO:0000313" key="2">
    <source>
        <dbReference type="EMBL" id="GAH63627.1"/>
    </source>
</evidence>
<dbReference type="EMBL" id="BARU01033093">
    <property type="protein sequence ID" value="GAH63627.1"/>
    <property type="molecule type" value="Genomic_DNA"/>
</dbReference>
<accession>X1H2I4</accession>
<evidence type="ECO:0000259" key="1">
    <source>
        <dbReference type="Pfam" id="PF14355"/>
    </source>
</evidence>
<proteinExistence type="predicted"/>
<dbReference type="InterPro" id="IPR026001">
    <property type="entry name" value="Abi-like_C"/>
</dbReference>
<dbReference type="Pfam" id="PF14355">
    <property type="entry name" value="Abi_C"/>
    <property type="match status" value="1"/>
</dbReference>
<sequence length="34" mass="3789">SVAHPNEDLLEKDEAMLVINVARTLLHYLDAKLG</sequence>
<protein>
    <recommendedName>
        <fullName evidence="1">Abortive infection protein-like C-terminal domain-containing protein</fullName>
    </recommendedName>
</protein>
<dbReference type="AlphaFoldDB" id="X1H2I4"/>
<comment type="caution">
    <text evidence="2">The sequence shown here is derived from an EMBL/GenBank/DDBJ whole genome shotgun (WGS) entry which is preliminary data.</text>
</comment>
<gene>
    <name evidence="2" type="ORF">S03H2_52111</name>
</gene>
<name>X1H2I4_9ZZZZ</name>
<feature type="domain" description="Abortive infection protein-like C-terminal" evidence="1">
    <location>
        <begin position="1"/>
        <end position="29"/>
    </location>
</feature>
<reference evidence="2" key="1">
    <citation type="journal article" date="2014" name="Front. Microbiol.">
        <title>High frequency of phylogenetically diverse reductive dehalogenase-homologous genes in deep subseafloor sedimentary metagenomes.</title>
        <authorList>
            <person name="Kawai M."/>
            <person name="Futagami T."/>
            <person name="Toyoda A."/>
            <person name="Takaki Y."/>
            <person name="Nishi S."/>
            <person name="Hori S."/>
            <person name="Arai W."/>
            <person name="Tsubouchi T."/>
            <person name="Morono Y."/>
            <person name="Uchiyama I."/>
            <person name="Ito T."/>
            <person name="Fujiyama A."/>
            <person name="Inagaki F."/>
            <person name="Takami H."/>
        </authorList>
    </citation>
    <scope>NUCLEOTIDE SEQUENCE</scope>
    <source>
        <strain evidence="2">Expedition CK06-06</strain>
    </source>
</reference>
<organism evidence="2">
    <name type="scientific">marine sediment metagenome</name>
    <dbReference type="NCBI Taxonomy" id="412755"/>
    <lineage>
        <taxon>unclassified sequences</taxon>
        <taxon>metagenomes</taxon>
        <taxon>ecological metagenomes</taxon>
    </lineage>
</organism>